<dbReference type="Pfam" id="PF03065">
    <property type="entry name" value="Glyco_hydro_57"/>
    <property type="match status" value="1"/>
</dbReference>
<dbReference type="STRING" id="1188229.GlitD10_2376"/>
<keyword evidence="2 3" id="KW-0119">Carbohydrate metabolism</keyword>
<dbReference type="InterPro" id="IPR011330">
    <property type="entry name" value="Glyco_hydro/deAcase_b/a-brl"/>
</dbReference>
<evidence type="ECO:0000313" key="5">
    <source>
        <dbReference type="EMBL" id="APB34710.1"/>
    </source>
</evidence>
<organism evidence="5 6">
    <name type="scientific">Gloeomargarita lithophora Alchichica-D10</name>
    <dbReference type="NCBI Taxonomy" id="1188229"/>
    <lineage>
        <taxon>Bacteria</taxon>
        <taxon>Bacillati</taxon>
        <taxon>Cyanobacteriota</taxon>
        <taxon>Cyanophyceae</taxon>
        <taxon>Gloeomargaritales</taxon>
        <taxon>Gloeomargaritaceae</taxon>
        <taxon>Gloeomargarita</taxon>
    </lineage>
</organism>
<accession>A0A1J0AFJ1</accession>
<evidence type="ECO:0000256" key="1">
    <source>
        <dbReference type="ARBA" id="ARBA00006821"/>
    </source>
</evidence>
<feature type="domain" description="Glycoside hydrolase family 57 N-terminal" evidence="4">
    <location>
        <begin position="8"/>
        <end position="433"/>
    </location>
</feature>
<dbReference type="SUPFAM" id="SSF88713">
    <property type="entry name" value="Glycoside hydrolase/deacetylase"/>
    <property type="match status" value="1"/>
</dbReference>
<name>A0A1J0AFJ1_9CYAN</name>
<proteinExistence type="inferred from homology"/>
<dbReference type="CDD" id="cd10796">
    <property type="entry name" value="GH57N_APU"/>
    <property type="match status" value="1"/>
</dbReference>
<dbReference type="GO" id="GO:0005975">
    <property type="term" value="P:carbohydrate metabolic process"/>
    <property type="evidence" value="ECO:0007669"/>
    <property type="project" value="InterPro"/>
</dbReference>
<dbReference type="GO" id="GO:0003824">
    <property type="term" value="F:catalytic activity"/>
    <property type="evidence" value="ECO:0007669"/>
    <property type="project" value="InterPro"/>
</dbReference>
<reference evidence="5 6" key="1">
    <citation type="submission" date="2016-10" db="EMBL/GenBank/DDBJ databases">
        <title>Description of Gloeomargarita lithophora gen. nov., sp. nov., a thylakoid-bearing basal-branching cyanobacterium with intracellular carbonates, and proposal for Gloeomargaritales ord. nov.</title>
        <authorList>
            <person name="Moreira D."/>
            <person name="Tavera R."/>
            <person name="Benzerara K."/>
            <person name="Skouri-Panet F."/>
            <person name="Couradeau E."/>
            <person name="Gerard E."/>
            <person name="Loussert C."/>
            <person name="Novelo E."/>
            <person name="Zivanovic Y."/>
            <person name="Lopez-Garcia P."/>
        </authorList>
    </citation>
    <scope>NUCLEOTIDE SEQUENCE [LARGE SCALE GENOMIC DNA]</scope>
    <source>
        <strain evidence="5 6">D10</strain>
    </source>
</reference>
<evidence type="ECO:0000256" key="3">
    <source>
        <dbReference type="RuleBase" id="RU361196"/>
    </source>
</evidence>
<evidence type="ECO:0000256" key="2">
    <source>
        <dbReference type="ARBA" id="ARBA00023277"/>
    </source>
</evidence>
<dbReference type="InterPro" id="IPR004300">
    <property type="entry name" value="Glyco_hydro_57_N"/>
</dbReference>
<dbReference type="PANTHER" id="PTHR36306:SF1">
    <property type="entry name" value="ALPHA-AMYLASE-RELATED"/>
    <property type="match status" value="1"/>
</dbReference>
<gene>
    <name evidence="5" type="ORF">GlitD10_2376</name>
</gene>
<keyword evidence="6" id="KW-1185">Reference proteome</keyword>
<dbReference type="RefSeq" id="WP_071455110.1">
    <property type="nucleotide sequence ID" value="NZ_CP017675.1"/>
</dbReference>
<dbReference type="KEGG" id="glt:GlitD10_2376"/>
<dbReference type="Proteomes" id="UP000180235">
    <property type="component" value="Chromosome"/>
</dbReference>
<dbReference type="PANTHER" id="PTHR36306">
    <property type="entry name" value="ALPHA-AMYLASE-RELATED-RELATED"/>
    <property type="match status" value="1"/>
</dbReference>
<dbReference type="EMBL" id="CP017675">
    <property type="protein sequence ID" value="APB34710.1"/>
    <property type="molecule type" value="Genomic_DNA"/>
</dbReference>
<dbReference type="Gene3D" id="3.20.110.10">
    <property type="entry name" value="Glycoside hydrolase 38, N terminal domain"/>
    <property type="match status" value="1"/>
</dbReference>
<dbReference type="AlphaFoldDB" id="A0A1J0AFJ1"/>
<dbReference type="InterPro" id="IPR052046">
    <property type="entry name" value="GH57_Enzymes"/>
</dbReference>
<protein>
    <submittedName>
        <fullName evidence="5">Alpha-amylase/alpha-mannosidase</fullName>
    </submittedName>
</protein>
<evidence type="ECO:0000259" key="4">
    <source>
        <dbReference type="Pfam" id="PF03065"/>
    </source>
</evidence>
<sequence>MPHPLYIAFIWHQHQPLYKSPLTGEYRLPWVRLHGTKDYLDLLLHLTRYPQFHHTINLVPSLLVQIEDYAQGRGHDPYLQVSLQPAAALGEWERNFVVTSFFDAHHRTMIDPYPGYRRLYEQQQSQGRAWCLEHWSVQDFDDLLMWHNLTWLDPLFHDRPQVQAWWEQGGNFTLADRQALWQIQREILGQIIPEHRRWREAGVIELTTSPYSHPILPLLWDSQVARVAVPNLPLPTRFQWPQDVTWQLQKAWDNYQQYFGGSPQGLWPSEQSVSPQILDPIAHQGFQWLCSDEGVLAASIKQGIGRDSQGQVVNADVLYRPYKIPTKSGELALVFRDHRLSDLIGFSYSHLPVGTAVADLVTRLGQIYDRAQTETTPDDPWLVTIALDGENCWEYYPGDGGPFLDQLLQTLSQDERFRGVTVSEFLAEFPPQVTLDDLHSGSWIEANFTTWIGDPVKNRAWDWLGRARAAVAQAENPSPLAWEALLAAEGSDWFWWFGAGHSSRLDPVFDQLFREHLQAIYQGLGQTPPPELSYPLEPQDFQGDYPPEGLIQPVIDGRGDEQDWFRAGLVQVGAARATMHQSHPVQAIRYGTDHLHFYLRVDFSQGVIPGKDGFSSLHLLWFYPGQSGKTSPMPLVDVPDVAPCNYRFRHHLGIHLRERFCWLMTAGEEGKWNAQPTHSQIALDTCLEVAVPWAELPVAPSWSVSLLLVLGQTGQFRGYLPEQGLLNFPIP</sequence>
<evidence type="ECO:0000313" key="6">
    <source>
        <dbReference type="Proteomes" id="UP000180235"/>
    </source>
</evidence>
<comment type="similarity">
    <text evidence="1 3">Belongs to the glycosyl hydrolase 57 family.</text>
</comment>
<dbReference type="OrthoDB" id="9759321at2"/>
<dbReference type="InterPro" id="IPR027291">
    <property type="entry name" value="Glyco_hydro_38_N_sf"/>
</dbReference>